<sequence>MRPRARERKPVSPALDDFLSARCARERAAVITVSGWLCSVAAAADLLHGAVVYSASAASCGSVGGLSLWPGGRFLAEQVCPRVLARTTPAAKVKRCCCCCCVHVVGSAAASGRPRCVDLTLLPPTSSSSPSRAAPTRAVLVRPSPS</sequence>
<dbReference type="EMBL" id="CM023482">
    <property type="protein sequence ID" value="KAH6939710.1"/>
    <property type="molecule type" value="Genomic_DNA"/>
</dbReference>
<protein>
    <submittedName>
        <fullName evidence="1">Uncharacterized protein</fullName>
    </submittedName>
</protein>
<gene>
    <name evidence="1" type="ORF">HPB50_020946</name>
</gene>
<evidence type="ECO:0000313" key="2">
    <source>
        <dbReference type="Proteomes" id="UP000821845"/>
    </source>
</evidence>
<keyword evidence="2" id="KW-1185">Reference proteome</keyword>
<reference evidence="1" key="1">
    <citation type="submission" date="2020-05" db="EMBL/GenBank/DDBJ databases">
        <title>Large-scale comparative analyses of tick genomes elucidate their genetic diversity and vector capacities.</title>
        <authorList>
            <person name="Jia N."/>
            <person name="Wang J."/>
            <person name="Shi W."/>
            <person name="Du L."/>
            <person name="Sun Y."/>
            <person name="Zhan W."/>
            <person name="Jiang J."/>
            <person name="Wang Q."/>
            <person name="Zhang B."/>
            <person name="Ji P."/>
            <person name="Sakyi L.B."/>
            <person name="Cui X."/>
            <person name="Yuan T."/>
            <person name="Jiang B."/>
            <person name="Yang W."/>
            <person name="Lam T.T.-Y."/>
            <person name="Chang Q."/>
            <person name="Ding S."/>
            <person name="Wang X."/>
            <person name="Zhu J."/>
            <person name="Ruan X."/>
            <person name="Zhao L."/>
            <person name="Wei J."/>
            <person name="Que T."/>
            <person name="Du C."/>
            <person name="Cheng J."/>
            <person name="Dai P."/>
            <person name="Han X."/>
            <person name="Huang E."/>
            <person name="Gao Y."/>
            <person name="Liu J."/>
            <person name="Shao H."/>
            <person name="Ye R."/>
            <person name="Li L."/>
            <person name="Wei W."/>
            <person name="Wang X."/>
            <person name="Wang C."/>
            <person name="Yang T."/>
            <person name="Huo Q."/>
            <person name="Li W."/>
            <person name="Guo W."/>
            <person name="Chen H."/>
            <person name="Zhou L."/>
            <person name="Ni X."/>
            <person name="Tian J."/>
            <person name="Zhou Y."/>
            <person name="Sheng Y."/>
            <person name="Liu T."/>
            <person name="Pan Y."/>
            <person name="Xia L."/>
            <person name="Li J."/>
            <person name="Zhao F."/>
            <person name="Cao W."/>
        </authorList>
    </citation>
    <scope>NUCLEOTIDE SEQUENCE</scope>
    <source>
        <strain evidence="1">Hyas-2018</strain>
    </source>
</reference>
<dbReference type="Proteomes" id="UP000821845">
    <property type="component" value="Chromosome 2"/>
</dbReference>
<proteinExistence type="predicted"/>
<organism evidence="1 2">
    <name type="scientific">Hyalomma asiaticum</name>
    <name type="common">Tick</name>
    <dbReference type="NCBI Taxonomy" id="266040"/>
    <lineage>
        <taxon>Eukaryota</taxon>
        <taxon>Metazoa</taxon>
        <taxon>Ecdysozoa</taxon>
        <taxon>Arthropoda</taxon>
        <taxon>Chelicerata</taxon>
        <taxon>Arachnida</taxon>
        <taxon>Acari</taxon>
        <taxon>Parasitiformes</taxon>
        <taxon>Ixodida</taxon>
        <taxon>Ixodoidea</taxon>
        <taxon>Ixodidae</taxon>
        <taxon>Hyalomminae</taxon>
        <taxon>Hyalomma</taxon>
    </lineage>
</organism>
<evidence type="ECO:0000313" key="1">
    <source>
        <dbReference type="EMBL" id="KAH6939710.1"/>
    </source>
</evidence>
<name>A0ACB7SYI7_HYAAI</name>
<comment type="caution">
    <text evidence="1">The sequence shown here is derived from an EMBL/GenBank/DDBJ whole genome shotgun (WGS) entry which is preliminary data.</text>
</comment>
<accession>A0ACB7SYI7</accession>